<dbReference type="PROSITE" id="PS51257">
    <property type="entry name" value="PROKAR_LIPOPROTEIN"/>
    <property type="match status" value="1"/>
</dbReference>
<evidence type="ECO:0000259" key="2">
    <source>
        <dbReference type="Pfam" id="PF03724"/>
    </source>
</evidence>
<dbReference type="PANTHER" id="PTHR35535">
    <property type="entry name" value="HEAT SHOCK PROTEIN HSLJ"/>
    <property type="match status" value="1"/>
</dbReference>
<dbReference type="InterPro" id="IPR053147">
    <property type="entry name" value="Hsp_HslJ-like"/>
</dbReference>
<dbReference type="Gene3D" id="2.40.128.270">
    <property type="match status" value="1"/>
</dbReference>
<dbReference type="PANTHER" id="PTHR35535:SF1">
    <property type="entry name" value="HEAT SHOCK PROTEIN HSLJ"/>
    <property type="match status" value="1"/>
</dbReference>
<feature type="domain" description="DUF306" evidence="2">
    <location>
        <begin position="34"/>
        <end position="139"/>
    </location>
</feature>
<dbReference type="Proteomes" id="UP000653156">
    <property type="component" value="Chromosome"/>
</dbReference>
<evidence type="ECO:0000256" key="1">
    <source>
        <dbReference type="SAM" id="SignalP"/>
    </source>
</evidence>
<keyword evidence="1" id="KW-0732">Signal</keyword>
<sequence length="147" mass="15764">MKLKSLFTALMLATLGACAAPGQPTAQANDAYRQTLTGEWQIIRINGQPAAPGYRLSFDPAAKRFNAYFGCNQIMGGYQQQADKLHFSHVASTMMACPDNTDEAPGLAALAQTHHWQTAATKAPGSRLILSNQQGQAVLEAYPATQP</sequence>
<dbReference type="InterPro" id="IPR038670">
    <property type="entry name" value="HslJ-like_sf"/>
</dbReference>
<proteinExistence type="predicted"/>
<keyword evidence="4" id="KW-1185">Reference proteome</keyword>
<dbReference type="InterPro" id="IPR005184">
    <property type="entry name" value="DUF306_Meta_HslJ"/>
</dbReference>
<dbReference type="AlphaFoldDB" id="A0A892ZF46"/>
<dbReference type="RefSeq" id="WP_230338999.1">
    <property type="nucleotide sequence ID" value="NZ_CP069798.1"/>
</dbReference>
<protein>
    <submittedName>
        <fullName evidence="3">META domain-containing protein</fullName>
    </submittedName>
</protein>
<reference evidence="3" key="1">
    <citation type="submission" date="2021-02" db="EMBL/GenBank/DDBJ databases">
        <title>Neisseriaceae sp. 26B isolated from the cloaca of a Common Toad-headed Turtle (Mesoclemmys nasuta).</title>
        <authorList>
            <person name="Spergser J."/>
            <person name="Busse H.-J."/>
        </authorList>
    </citation>
    <scope>NUCLEOTIDE SEQUENCE</scope>
    <source>
        <strain evidence="3">26B</strain>
    </source>
</reference>
<dbReference type="Pfam" id="PF03724">
    <property type="entry name" value="META"/>
    <property type="match status" value="1"/>
</dbReference>
<feature type="signal peptide" evidence="1">
    <location>
        <begin position="1"/>
        <end position="19"/>
    </location>
</feature>
<gene>
    <name evidence="3" type="ORF">JQU52_13600</name>
</gene>
<dbReference type="EMBL" id="CP069798">
    <property type="protein sequence ID" value="QRQ81701.1"/>
    <property type="molecule type" value="Genomic_DNA"/>
</dbReference>
<accession>A0A892ZF46</accession>
<feature type="chain" id="PRO_5034586899" evidence="1">
    <location>
        <begin position="20"/>
        <end position="147"/>
    </location>
</feature>
<organism evidence="3 4">
    <name type="scientific">Paralysiella testudinis</name>
    <dbReference type="NCBI Taxonomy" id="2809020"/>
    <lineage>
        <taxon>Bacteria</taxon>
        <taxon>Pseudomonadati</taxon>
        <taxon>Pseudomonadota</taxon>
        <taxon>Betaproteobacteria</taxon>
        <taxon>Neisseriales</taxon>
        <taxon>Neisseriaceae</taxon>
        <taxon>Paralysiella</taxon>
    </lineage>
</organism>
<dbReference type="KEGG" id="ptes:JQU52_13600"/>
<evidence type="ECO:0000313" key="4">
    <source>
        <dbReference type="Proteomes" id="UP000653156"/>
    </source>
</evidence>
<evidence type="ECO:0000313" key="3">
    <source>
        <dbReference type="EMBL" id="QRQ81701.1"/>
    </source>
</evidence>
<name>A0A892ZF46_9NEIS</name>